<dbReference type="SUPFAM" id="SSF55729">
    <property type="entry name" value="Acyl-CoA N-acyltransferases (Nat)"/>
    <property type="match status" value="1"/>
</dbReference>
<gene>
    <name evidence="5" type="ORF">PAUR_b0899</name>
</gene>
<keyword evidence="1" id="KW-0808">Transferase</keyword>
<evidence type="ECO:0000313" key="6">
    <source>
        <dbReference type="Proteomes" id="UP000615755"/>
    </source>
</evidence>
<dbReference type="EMBL" id="AQGV01000015">
    <property type="protein sequence ID" value="MBE0370798.1"/>
    <property type="molecule type" value="Genomic_DNA"/>
</dbReference>
<accession>A0ABR9EIG1</accession>
<comment type="similarity">
    <text evidence="3">Belongs to the acetyltransferase family. RimJ subfamily.</text>
</comment>
<evidence type="ECO:0000313" key="5">
    <source>
        <dbReference type="EMBL" id="MBE0370798.1"/>
    </source>
</evidence>
<organism evidence="5 6">
    <name type="scientific">Pseudoalteromonas aurantia 208</name>
    <dbReference type="NCBI Taxonomy" id="1314867"/>
    <lineage>
        <taxon>Bacteria</taxon>
        <taxon>Pseudomonadati</taxon>
        <taxon>Pseudomonadota</taxon>
        <taxon>Gammaproteobacteria</taxon>
        <taxon>Alteromonadales</taxon>
        <taxon>Pseudoalteromonadaceae</taxon>
        <taxon>Pseudoalteromonas</taxon>
    </lineage>
</organism>
<evidence type="ECO:0000256" key="3">
    <source>
        <dbReference type="ARBA" id="ARBA00038502"/>
    </source>
</evidence>
<dbReference type="InterPro" id="IPR051531">
    <property type="entry name" value="N-acetyltransferase"/>
</dbReference>
<protein>
    <recommendedName>
        <fullName evidence="4">N-acetyltransferase domain-containing protein</fullName>
    </recommendedName>
</protein>
<evidence type="ECO:0000259" key="4">
    <source>
        <dbReference type="PROSITE" id="PS51186"/>
    </source>
</evidence>
<keyword evidence="2" id="KW-0012">Acyltransferase</keyword>
<dbReference type="PROSITE" id="PS51186">
    <property type="entry name" value="GNAT"/>
    <property type="match status" value="1"/>
</dbReference>
<feature type="domain" description="N-acetyltransferase" evidence="4">
    <location>
        <begin position="1"/>
        <end position="158"/>
    </location>
</feature>
<dbReference type="PANTHER" id="PTHR43792:SF8">
    <property type="entry name" value="[RIBOSOMAL PROTEIN US5]-ALANINE N-ACETYLTRANSFERASE"/>
    <property type="match status" value="1"/>
</dbReference>
<evidence type="ECO:0000256" key="1">
    <source>
        <dbReference type="ARBA" id="ARBA00022679"/>
    </source>
</evidence>
<name>A0ABR9EIG1_9GAMM</name>
<dbReference type="Pfam" id="PF13302">
    <property type="entry name" value="Acetyltransf_3"/>
    <property type="match status" value="1"/>
</dbReference>
<sequence length="158" mass="17987">MCNDDKQHLVEYLNDPTVTKYLSSKIPSPYTVADATWWIDIGSKEHAIVRAITYNEVFCGVIGVYTQAFEYAHSAEVGYWVAKPYWGKGLATQALRLFTDEVFNSTQITRIFNPVSEPNTASMRVLEKVGYQHEGILRRSVCKAGQCYDEYVFAKLKN</sequence>
<reference evidence="5 6" key="1">
    <citation type="submission" date="2015-03" db="EMBL/GenBank/DDBJ databases">
        <title>Genome sequence of Pseudoalteromonas aurantia.</title>
        <authorList>
            <person name="Xie B.-B."/>
            <person name="Rong J.-C."/>
            <person name="Qin Q.-L."/>
            <person name="Zhang Y.-Z."/>
        </authorList>
    </citation>
    <scope>NUCLEOTIDE SEQUENCE [LARGE SCALE GENOMIC DNA]</scope>
    <source>
        <strain evidence="5 6">208</strain>
    </source>
</reference>
<dbReference type="Gene3D" id="3.40.630.30">
    <property type="match status" value="1"/>
</dbReference>
<dbReference type="InterPro" id="IPR000182">
    <property type="entry name" value="GNAT_dom"/>
</dbReference>
<comment type="caution">
    <text evidence="5">The sequence shown here is derived from an EMBL/GenBank/DDBJ whole genome shotgun (WGS) entry which is preliminary data.</text>
</comment>
<proteinExistence type="inferred from homology"/>
<dbReference type="Proteomes" id="UP000615755">
    <property type="component" value="Unassembled WGS sequence"/>
</dbReference>
<dbReference type="PANTHER" id="PTHR43792">
    <property type="entry name" value="GNAT FAMILY, PUTATIVE (AFU_ORTHOLOGUE AFUA_3G00765)-RELATED-RELATED"/>
    <property type="match status" value="1"/>
</dbReference>
<evidence type="ECO:0000256" key="2">
    <source>
        <dbReference type="ARBA" id="ARBA00023315"/>
    </source>
</evidence>
<dbReference type="InterPro" id="IPR016181">
    <property type="entry name" value="Acyl_CoA_acyltransferase"/>
</dbReference>
<keyword evidence="6" id="KW-1185">Reference proteome</keyword>